<proteinExistence type="predicted"/>
<dbReference type="AlphaFoldDB" id="A0A4Y1MUV3"/>
<reference evidence="1" key="1">
    <citation type="submission" date="2017-12" db="EMBL/GenBank/DDBJ databases">
        <authorList>
            <person name="Martens C."/>
            <person name="Dahlstrom E."/>
            <person name="Barbian K."/>
            <person name="Sykora L."/>
            <person name="Ricklefs S."/>
            <person name="Bruno D."/>
            <person name="Anzick I."/>
            <person name="Myles I."/>
            <person name="Datta S.K."/>
        </authorList>
    </citation>
    <scope>NUCLEOTIDE SEQUENCE</scope>
    <source>
        <strain evidence="1">AD2</strain>
    </source>
</reference>
<dbReference type="RefSeq" id="WP_314215237.1">
    <property type="nucleotide sequence ID" value="NZ_CP025189.1"/>
</dbReference>
<sequence length="76" mass="8310">MTLEEIDAFLATLRPMVASGVLSAKTADGKQITYRSTADLLAAVNYYEGQRALLTGVTPAVKVRPQIFLVRAVRDR</sequence>
<protein>
    <submittedName>
        <fullName evidence="1">Uncharacterized protein</fullName>
    </submittedName>
</protein>
<organism evidence="1">
    <name type="scientific">Roseomonas mucosa</name>
    <dbReference type="NCBI Taxonomy" id="207340"/>
    <lineage>
        <taxon>Bacteria</taxon>
        <taxon>Pseudomonadati</taxon>
        <taxon>Pseudomonadota</taxon>
        <taxon>Alphaproteobacteria</taxon>
        <taxon>Acetobacterales</taxon>
        <taxon>Roseomonadaceae</taxon>
        <taxon>Roseomonas</taxon>
    </lineage>
</organism>
<dbReference type="EMBL" id="CP025189">
    <property type="protein sequence ID" value="AWV21721.1"/>
    <property type="molecule type" value="Genomic_DNA"/>
</dbReference>
<dbReference type="NCBIfam" id="NF047331">
    <property type="entry name" value="phage_HTJ"/>
    <property type="match status" value="1"/>
</dbReference>
<name>A0A4Y1MUV3_9PROT</name>
<evidence type="ECO:0000313" key="1">
    <source>
        <dbReference type="EMBL" id="AWV21721.1"/>
    </source>
</evidence>
<accession>A0A4Y1MUV3</accession>
<gene>
    <name evidence="1" type="ORF">RADP37_05306</name>
</gene>